<evidence type="ECO:0000313" key="3">
    <source>
        <dbReference type="EMBL" id="SFH13471.1"/>
    </source>
</evidence>
<dbReference type="STRING" id="435880.SAMN04487988_11936"/>
<proteinExistence type="predicted"/>
<dbReference type="Pfam" id="PF25954">
    <property type="entry name" value="Beta-barrel_RND_2"/>
    <property type="match status" value="1"/>
</dbReference>
<sequence>MMSSYQFPTLLILMAIFSACSKPDTSRPETKLVREAVYASGFVEAKEQVELRAQVDGILIRQEVQEGEMVQAGQLLFLISGKALDSRLTAAQISFEIAQKNASEESPVIQEAENSLQIAKEQYLNDSLKYQRFSRLLDQRATSQSQYENVKTAFESSRLTWKRSQHQFTSKQDQVKRELEAARRDFLSLSDELGFYQVKSDREGIFFQSEKEVGELVRPGEILGTMGSMDGFIGNLKIDEQDIGRIKLGQKVLFEMDAFPGQQFSGELIKIYAKVDPADQMLRVDASILDELPAKFTGLALEANILIREKEDALIIPGNFLLPGDSVQVYESGKVKKVKVKPGIRTLSEVEILEGLDINSQLIKP</sequence>
<name>A0A1I2XN13_9BACT</name>
<dbReference type="OrthoDB" id="869610at2"/>
<dbReference type="Pfam" id="PF25917">
    <property type="entry name" value="BSH_RND"/>
    <property type="match status" value="1"/>
</dbReference>
<dbReference type="PANTHER" id="PTHR30469">
    <property type="entry name" value="MULTIDRUG RESISTANCE PROTEIN MDTA"/>
    <property type="match status" value="1"/>
</dbReference>
<dbReference type="Gene3D" id="1.10.287.470">
    <property type="entry name" value="Helix hairpin bin"/>
    <property type="match status" value="1"/>
</dbReference>
<evidence type="ECO:0000259" key="2">
    <source>
        <dbReference type="Pfam" id="PF25954"/>
    </source>
</evidence>
<dbReference type="Gene3D" id="2.40.30.170">
    <property type="match status" value="1"/>
</dbReference>
<evidence type="ECO:0000259" key="1">
    <source>
        <dbReference type="Pfam" id="PF25917"/>
    </source>
</evidence>
<protein>
    <submittedName>
        <fullName evidence="3">Multidrug efflux pump subunit AcrA (Membrane-fusion protein)</fullName>
    </submittedName>
</protein>
<feature type="domain" description="CusB-like beta-barrel" evidence="2">
    <location>
        <begin position="237"/>
        <end position="286"/>
    </location>
</feature>
<dbReference type="InterPro" id="IPR058792">
    <property type="entry name" value="Beta-barrel_RND_2"/>
</dbReference>
<feature type="domain" description="Multidrug resistance protein MdtA-like barrel-sandwich hybrid" evidence="1">
    <location>
        <begin position="47"/>
        <end position="102"/>
    </location>
</feature>
<dbReference type="Proteomes" id="UP000199642">
    <property type="component" value="Unassembled WGS sequence"/>
</dbReference>
<reference evidence="4" key="1">
    <citation type="submission" date="2016-10" db="EMBL/GenBank/DDBJ databases">
        <authorList>
            <person name="Varghese N."/>
            <person name="Submissions S."/>
        </authorList>
    </citation>
    <scope>NUCLEOTIDE SEQUENCE [LARGE SCALE GENOMIC DNA]</scope>
    <source>
        <strain evidence="4">DSM 19315</strain>
    </source>
</reference>
<dbReference type="SUPFAM" id="SSF111369">
    <property type="entry name" value="HlyD-like secretion proteins"/>
    <property type="match status" value="1"/>
</dbReference>
<dbReference type="PANTHER" id="PTHR30469:SF15">
    <property type="entry name" value="HLYD FAMILY OF SECRETION PROTEINS"/>
    <property type="match status" value="1"/>
</dbReference>
<dbReference type="EMBL" id="FOPC01000019">
    <property type="protein sequence ID" value="SFH13471.1"/>
    <property type="molecule type" value="Genomic_DNA"/>
</dbReference>
<accession>A0A1I2XN13</accession>
<evidence type="ECO:0000313" key="4">
    <source>
        <dbReference type="Proteomes" id="UP000199642"/>
    </source>
</evidence>
<dbReference type="InterPro" id="IPR058625">
    <property type="entry name" value="MdtA-like_BSH"/>
</dbReference>
<dbReference type="AlphaFoldDB" id="A0A1I2XN13"/>
<organism evidence="3 4">
    <name type="scientific">Algoriphagus hitonicola</name>
    <dbReference type="NCBI Taxonomy" id="435880"/>
    <lineage>
        <taxon>Bacteria</taxon>
        <taxon>Pseudomonadati</taxon>
        <taxon>Bacteroidota</taxon>
        <taxon>Cytophagia</taxon>
        <taxon>Cytophagales</taxon>
        <taxon>Cyclobacteriaceae</taxon>
        <taxon>Algoriphagus</taxon>
    </lineage>
</organism>
<dbReference type="GO" id="GO:1990281">
    <property type="term" value="C:efflux pump complex"/>
    <property type="evidence" value="ECO:0007669"/>
    <property type="project" value="TreeGrafter"/>
</dbReference>
<dbReference type="Gene3D" id="2.40.50.100">
    <property type="match status" value="1"/>
</dbReference>
<dbReference type="GO" id="GO:0015562">
    <property type="term" value="F:efflux transmembrane transporter activity"/>
    <property type="evidence" value="ECO:0007669"/>
    <property type="project" value="TreeGrafter"/>
</dbReference>
<gene>
    <name evidence="3" type="ORF">SAMN04487988_11936</name>
</gene>
<dbReference type="Gene3D" id="2.40.420.20">
    <property type="match status" value="1"/>
</dbReference>
<keyword evidence="4" id="KW-1185">Reference proteome</keyword>